<dbReference type="SUPFAM" id="SSF82199">
    <property type="entry name" value="SET domain"/>
    <property type="match status" value="1"/>
</dbReference>
<feature type="compositionally biased region" description="Basic and acidic residues" evidence="18">
    <location>
        <begin position="980"/>
        <end position="992"/>
    </location>
</feature>
<dbReference type="GO" id="GO:0140999">
    <property type="term" value="F:histone H3K4 trimethyltransferase activity"/>
    <property type="evidence" value="ECO:0007669"/>
    <property type="project" value="UniProtKB-EC"/>
</dbReference>
<evidence type="ECO:0000256" key="2">
    <source>
        <dbReference type="ARBA" id="ARBA00004286"/>
    </source>
</evidence>
<evidence type="ECO:0000256" key="8">
    <source>
        <dbReference type="ARBA" id="ARBA00022691"/>
    </source>
</evidence>
<dbReference type="InterPro" id="IPR003616">
    <property type="entry name" value="Post-SET_dom"/>
</dbReference>
<feature type="domain" description="Post-SET" evidence="20">
    <location>
        <begin position="1551"/>
        <end position="1567"/>
    </location>
</feature>
<keyword evidence="22" id="KW-1185">Reference proteome</keyword>
<feature type="compositionally biased region" description="Basic and acidic residues" evidence="18">
    <location>
        <begin position="1192"/>
        <end position="1210"/>
    </location>
</feature>
<dbReference type="SMART" id="SM00317">
    <property type="entry name" value="SET"/>
    <property type="match status" value="1"/>
</dbReference>
<feature type="compositionally biased region" description="Low complexity" evidence="18">
    <location>
        <begin position="363"/>
        <end position="383"/>
    </location>
</feature>
<evidence type="ECO:0000256" key="16">
    <source>
        <dbReference type="ARBA" id="ARBA00047583"/>
    </source>
</evidence>
<comment type="catalytic activity">
    <reaction evidence="15">
        <text>L-lysyl(4)-[histone H3] + 3 S-adenosyl-L-methionine = N(6),N(6),N(6)-trimethyl-L-lysyl(4)-[histone H3] + 3 S-adenosyl-L-homocysteine + 3 H(+)</text>
        <dbReference type="Rhea" id="RHEA:60260"/>
        <dbReference type="Rhea" id="RHEA-COMP:15537"/>
        <dbReference type="Rhea" id="RHEA-COMP:15547"/>
        <dbReference type="ChEBI" id="CHEBI:15378"/>
        <dbReference type="ChEBI" id="CHEBI:29969"/>
        <dbReference type="ChEBI" id="CHEBI:57856"/>
        <dbReference type="ChEBI" id="CHEBI:59789"/>
        <dbReference type="ChEBI" id="CHEBI:61961"/>
        <dbReference type="EC" id="2.1.1.354"/>
    </reaction>
</comment>
<feature type="region of interest" description="Disordered" evidence="18">
    <location>
        <begin position="1"/>
        <end position="51"/>
    </location>
</feature>
<keyword evidence="9" id="KW-0156">Chromatin regulator</keyword>
<feature type="region of interest" description="Disordered" evidence="18">
    <location>
        <begin position="363"/>
        <end position="491"/>
    </location>
</feature>
<comment type="subcellular location">
    <subcellularLocation>
        <location evidence="2">Chromosome</location>
    </subcellularLocation>
    <subcellularLocation>
        <location evidence="1">Nucleus</location>
    </subcellularLocation>
</comment>
<dbReference type="Pfam" id="PF00856">
    <property type="entry name" value="SET"/>
    <property type="match status" value="1"/>
</dbReference>
<name>A0A9P5S575_9FUNG</name>
<feature type="compositionally biased region" description="Basic and acidic residues" evidence="18">
    <location>
        <begin position="782"/>
        <end position="791"/>
    </location>
</feature>
<comment type="catalytic activity">
    <reaction evidence="17">
        <text>N(6),N(6)-dimethyl-L-lysyl(4)-[histone H3] + S-adenosyl-L-methionine = N(6),N(6),N(6)-trimethyl-L-lysyl(4)-[histone H3] + S-adenosyl-L-homocysteine + H(+)</text>
        <dbReference type="Rhea" id="RHEA:60272"/>
        <dbReference type="Rhea" id="RHEA-COMP:15537"/>
        <dbReference type="Rhea" id="RHEA-COMP:15540"/>
        <dbReference type="ChEBI" id="CHEBI:15378"/>
        <dbReference type="ChEBI" id="CHEBI:57856"/>
        <dbReference type="ChEBI" id="CHEBI:59789"/>
        <dbReference type="ChEBI" id="CHEBI:61961"/>
        <dbReference type="ChEBI" id="CHEBI:61976"/>
    </reaction>
</comment>
<dbReference type="InterPro" id="IPR024636">
    <property type="entry name" value="SET_assoc"/>
</dbReference>
<feature type="compositionally biased region" description="Low complexity" evidence="18">
    <location>
        <begin position="1"/>
        <end position="46"/>
    </location>
</feature>
<dbReference type="CDD" id="cd19169">
    <property type="entry name" value="SET_SETD1"/>
    <property type="match status" value="1"/>
</dbReference>
<evidence type="ECO:0000313" key="22">
    <source>
        <dbReference type="Proteomes" id="UP000748756"/>
    </source>
</evidence>
<dbReference type="InterPro" id="IPR035979">
    <property type="entry name" value="RBD_domain_sf"/>
</dbReference>
<evidence type="ECO:0000259" key="20">
    <source>
        <dbReference type="PROSITE" id="PS50868"/>
    </source>
</evidence>
<feature type="compositionally biased region" description="Basic and acidic residues" evidence="18">
    <location>
        <begin position="682"/>
        <end position="707"/>
    </location>
</feature>
<keyword evidence="11" id="KW-0805">Transcription regulation</keyword>
<feature type="domain" description="SET" evidence="19">
    <location>
        <begin position="1428"/>
        <end position="1545"/>
    </location>
</feature>
<keyword evidence="12" id="KW-0804">Transcription</keyword>
<keyword evidence="13" id="KW-0539">Nucleus</keyword>
<evidence type="ECO:0000256" key="18">
    <source>
        <dbReference type="SAM" id="MobiDB-lite"/>
    </source>
</evidence>
<reference evidence="21" key="1">
    <citation type="journal article" date="2020" name="Fungal Divers.">
        <title>Resolving the Mortierellaceae phylogeny through synthesis of multi-gene phylogenetics and phylogenomics.</title>
        <authorList>
            <person name="Vandepol N."/>
            <person name="Liber J."/>
            <person name="Desiro A."/>
            <person name="Na H."/>
            <person name="Kennedy M."/>
            <person name="Barry K."/>
            <person name="Grigoriev I.V."/>
            <person name="Miller A.N."/>
            <person name="O'Donnell K."/>
            <person name="Stajich J.E."/>
            <person name="Bonito G."/>
        </authorList>
    </citation>
    <scope>NUCLEOTIDE SEQUENCE</scope>
    <source>
        <strain evidence="21">NRRL 6426</strain>
    </source>
</reference>
<dbReference type="InterPro" id="IPR044570">
    <property type="entry name" value="Set1-like"/>
</dbReference>
<keyword evidence="7" id="KW-0808">Transferase</keyword>
<accession>A0A9P5S575</accession>
<feature type="compositionally biased region" description="Pro residues" evidence="18">
    <location>
        <begin position="395"/>
        <end position="414"/>
    </location>
</feature>
<feature type="compositionally biased region" description="Basic and acidic residues" evidence="18">
    <location>
        <begin position="1142"/>
        <end position="1155"/>
    </location>
</feature>
<feature type="compositionally biased region" description="Basic residues" evidence="18">
    <location>
        <begin position="895"/>
        <end position="935"/>
    </location>
</feature>
<organism evidence="21 22">
    <name type="scientific">Linnemannia schmuckeri</name>
    <dbReference type="NCBI Taxonomy" id="64567"/>
    <lineage>
        <taxon>Eukaryota</taxon>
        <taxon>Fungi</taxon>
        <taxon>Fungi incertae sedis</taxon>
        <taxon>Mucoromycota</taxon>
        <taxon>Mortierellomycotina</taxon>
        <taxon>Mortierellomycetes</taxon>
        <taxon>Mortierellales</taxon>
        <taxon>Mortierellaceae</taxon>
        <taxon>Linnemannia</taxon>
    </lineage>
</organism>
<keyword evidence="8" id="KW-0949">S-adenosyl-L-methionine</keyword>
<evidence type="ECO:0000256" key="6">
    <source>
        <dbReference type="ARBA" id="ARBA00022603"/>
    </source>
</evidence>
<evidence type="ECO:0000256" key="4">
    <source>
        <dbReference type="ARBA" id="ARBA00015839"/>
    </source>
</evidence>
<dbReference type="GO" id="GO:0032259">
    <property type="term" value="P:methylation"/>
    <property type="evidence" value="ECO:0007669"/>
    <property type="project" value="UniProtKB-KW"/>
</dbReference>
<dbReference type="InterPro" id="IPR001214">
    <property type="entry name" value="SET_dom"/>
</dbReference>
<evidence type="ECO:0000256" key="13">
    <source>
        <dbReference type="ARBA" id="ARBA00023242"/>
    </source>
</evidence>
<proteinExistence type="predicted"/>
<feature type="region of interest" description="Disordered" evidence="18">
    <location>
        <begin position="300"/>
        <end position="342"/>
    </location>
</feature>
<comment type="catalytic activity">
    <reaction evidence="16">
        <text>N(6)-methyl-L-lysyl(4)-[histone H3] + S-adenosyl-L-methionine = N(6),N(6)-dimethyl-L-lysyl(4)-[histone H3] + S-adenosyl-L-homocysteine + H(+)</text>
        <dbReference type="Rhea" id="RHEA:60268"/>
        <dbReference type="Rhea" id="RHEA-COMP:15540"/>
        <dbReference type="Rhea" id="RHEA-COMP:15543"/>
        <dbReference type="ChEBI" id="CHEBI:15378"/>
        <dbReference type="ChEBI" id="CHEBI:57856"/>
        <dbReference type="ChEBI" id="CHEBI:59789"/>
        <dbReference type="ChEBI" id="CHEBI:61929"/>
        <dbReference type="ChEBI" id="CHEBI:61976"/>
    </reaction>
</comment>
<dbReference type="OrthoDB" id="308383at2759"/>
<feature type="compositionally biased region" description="Low complexity" evidence="18">
    <location>
        <begin position="708"/>
        <end position="718"/>
    </location>
</feature>
<feature type="compositionally biased region" description="Basic residues" evidence="18">
    <location>
        <begin position="551"/>
        <end position="560"/>
    </location>
</feature>
<evidence type="ECO:0000256" key="15">
    <source>
        <dbReference type="ARBA" id="ARBA00047571"/>
    </source>
</evidence>
<dbReference type="PROSITE" id="PS50280">
    <property type="entry name" value="SET"/>
    <property type="match status" value="1"/>
</dbReference>
<protein>
    <recommendedName>
        <fullName evidence="4">Histone-lysine N-methyltransferase, H3 lysine-4 specific</fullName>
        <ecNumber evidence="3">2.1.1.354</ecNumber>
    </recommendedName>
    <alternativeName>
        <fullName evidence="14">SET domain-containing protein 1</fullName>
    </alternativeName>
</protein>
<dbReference type="GO" id="GO:0005694">
    <property type="term" value="C:chromosome"/>
    <property type="evidence" value="ECO:0007669"/>
    <property type="project" value="UniProtKB-SubCell"/>
</dbReference>
<feature type="region of interest" description="Disordered" evidence="18">
    <location>
        <begin position="68"/>
        <end position="97"/>
    </location>
</feature>
<feature type="compositionally biased region" description="Basic and acidic residues" evidence="18">
    <location>
        <begin position="459"/>
        <end position="468"/>
    </location>
</feature>
<feature type="compositionally biased region" description="Basic and acidic residues" evidence="18">
    <location>
        <begin position="854"/>
        <end position="863"/>
    </location>
</feature>
<dbReference type="PROSITE" id="PS50868">
    <property type="entry name" value="POST_SET"/>
    <property type="match status" value="1"/>
</dbReference>
<dbReference type="FunFam" id="2.170.270.10:FF:000010">
    <property type="entry name" value="Histone-lysine N-methyltransferase"/>
    <property type="match status" value="1"/>
</dbReference>
<feature type="region of interest" description="Disordered" evidence="18">
    <location>
        <begin position="682"/>
        <end position="726"/>
    </location>
</feature>
<keyword evidence="5" id="KW-0158">Chromosome</keyword>
<sequence length="1567" mass="173376">MSLLDSTSSLPSNSSNSNATTNQTDTDSLHNDTNTTSTSLSDPTLPVSKDADLSTTLSLRLPDSVTATTTATTTTTTTTAAPQDIVNRNNSTSNSSAANMTGLLISNQSNSSTTVTSDVRPLQGIAGSSSSVRNFKVLYDPILDASKTKNTGIMCRYQDDLTEEDRSDPVDPRQMAANYSYLISKTRRAFKGTLTTVRFERDSNSIVHHGVLISHLAFSTTALDLEILFAGCGNILDIIIERHPATGTGLGFGRAVDTLHGKQMERGPLKVISDGGGTKFRKAKANVAARIEAAKAKAALAAESNHDQENYTNDDDMEIDDASTPPPSGILSPTAALPSAGSTGSLPVFASTAPGAQAIQIATSSTSIPSSSSTSKPNQSSSNGTSVTSARRIPHPLPPTPRTRIPLPPIPPPELHQVRGNKPLHKEDGEVEDATGRAKPPGTTAAPATNTTRTAPLVPRREWDKGADPHGPPSDGYRTLAKPRDIDSYRPGMPPPMLLSAGSMSRSDWMGPGSLGSGPLPRDEFYDRYFDDMPFSLDRYDRYLGRRRSSRSRSRSWSRSRSRDRSLSPPMWGMDLGHHSRRGRMHNEKRGATFEDDNSGWQRDLACLIINRDCLPFHRISIEDMKREFDKFGPERVVRHGENWYIRFVSLAQARRCHVVLDQKPLLGQKITILLHEPGDDKLPPELLPRRDSVKEQGHRRSSDTGRKSSVSSSGNSRAKAPSKEESLVRWASDMITRELFQVFLKDLGNRVIGPTIYDFLDPVTRKAREAERALARTQDLIQDKEAKESPSEETSFGTQGVSAESGMDITVNGEATATATASVSVDKASESSKAGSLGSAKPKSDSVRPPVKALDRDSHQLPRPDTIPKLPSFKKRTQTDSPVARKPRSDKDKKRPSKLKQKRHSRSRNHSYSRSRSRSQSRSRSGARNRHRSRSVSGSPSRQRHAFKSHGRSPRSMSRSRSRSHTPTGSPSRGRAAFRYRESESDADRIRAGAWKSRGARSTSSQDEDRGPTQRRLQKKQDRHARSGHKKASHNSNKKRSPRLRDYLSSSDDGQVADDFLTEFHQRQPQGESSDDDDEDEDNEFVVDDEAEVERMEDDDDDEVTENDEIAIAAGRESGADQDDDDTGPSRSSLKRKRAHERTLAKEAELKKSNDILPIPEADSGSDYEEGGNKSRKKKVKKLAAVVSKKQSSEKAIKTPRLEEIRSDAEFQDVTIEGTHRSSTPSRRHLKDPTPEYSDSYYVSGPESDSDSDSDSSYFDLYEPYESGKAEGGLVASQKDVLPLDFNHGDEEDFQFMRAALELERKRAAEEESSRRHGGVSYNGAGDLGDRTSQLRDFEAALAFQESSRLDTEPSAHRTGSARTEGFYKISEMAKAIYLPHRNTAQVNTASARISSRMNRVNNRRMLVGMATDSDIMKFNQLKVRKKQLRFAKSPIHDWGLFAMEKVDANDMVIEYIGEVIRQKVADHREKRYERMGIGSSYLFRVDDDTVIDATKMGNIARFINHCCTPNCNAKIITVDGQKKIVIYAKRDIEEGEEITYDYKFPIEADKIPCLCGSRGCRGTLN</sequence>
<feature type="compositionally biased region" description="Acidic residues" evidence="18">
    <location>
        <begin position="1074"/>
        <end position="1110"/>
    </location>
</feature>
<dbReference type="Gene3D" id="2.170.270.10">
    <property type="entry name" value="SET domain"/>
    <property type="match status" value="1"/>
</dbReference>
<feature type="region of interest" description="Disordered" evidence="18">
    <location>
        <begin position="1309"/>
        <end position="1329"/>
    </location>
</feature>
<feature type="compositionally biased region" description="Basic residues" evidence="18">
    <location>
        <begin position="943"/>
        <end position="965"/>
    </location>
</feature>
<evidence type="ECO:0000256" key="1">
    <source>
        <dbReference type="ARBA" id="ARBA00004123"/>
    </source>
</evidence>
<feature type="region of interest" description="Disordered" evidence="18">
    <location>
        <begin position="551"/>
        <end position="595"/>
    </location>
</feature>
<feature type="compositionally biased region" description="Polar residues" evidence="18">
    <location>
        <begin position="793"/>
        <end position="803"/>
    </location>
</feature>
<comment type="caution">
    <text evidence="21">The sequence shown here is derived from an EMBL/GenBank/DDBJ whole genome shotgun (WGS) entry which is preliminary data.</text>
</comment>
<feature type="region of interest" description="Disordered" evidence="18">
    <location>
        <begin position="823"/>
        <end position="1260"/>
    </location>
</feature>
<dbReference type="InterPro" id="IPR024657">
    <property type="entry name" value="COMPASS_Set1_N-SET"/>
</dbReference>
<evidence type="ECO:0000256" key="17">
    <source>
        <dbReference type="ARBA" id="ARBA00049129"/>
    </source>
</evidence>
<evidence type="ECO:0000313" key="21">
    <source>
        <dbReference type="EMBL" id="KAF9152907.1"/>
    </source>
</evidence>
<feature type="compositionally biased region" description="Basic residues" evidence="18">
    <location>
        <begin position="1017"/>
        <end position="1043"/>
    </location>
</feature>
<dbReference type="EC" id="2.1.1.354" evidence="3"/>
<keyword evidence="10" id="KW-0694">RNA-binding</keyword>
<evidence type="ECO:0000256" key="14">
    <source>
        <dbReference type="ARBA" id="ARBA00030093"/>
    </source>
</evidence>
<evidence type="ECO:0000256" key="7">
    <source>
        <dbReference type="ARBA" id="ARBA00022679"/>
    </source>
</evidence>
<evidence type="ECO:0000259" key="19">
    <source>
        <dbReference type="PROSITE" id="PS50280"/>
    </source>
</evidence>
<feature type="compositionally biased region" description="Low complexity" evidence="18">
    <location>
        <begin position="437"/>
        <end position="456"/>
    </location>
</feature>
<evidence type="ECO:0000256" key="10">
    <source>
        <dbReference type="ARBA" id="ARBA00022884"/>
    </source>
</evidence>
<dbReference type="SUPFAM" id="SSF54928">
    <property type="entry name" value="RNA-binding domain, RBD"/>
    <property type="match status" value="1"/>
</dbReference>
<dbReference type="InterPro" id="IPR037841">
    <property type="entry name" value="SET_SETD1A/B"/>
</dbReference>
<evidence type="ECO:0000256" key="3">
    <source>
        <dbReference type="ARBA" id="ARBA00012182"/>
    </source>
</evidence>
<evidence type="ECO:0000256" key="9">
    <source>
        <dbReference type="ARBA" id="ARBA00022853"/>
    </source>
</evidence>
<dbReference type="CDD" id="cd00590">
    <property type="entry name" value="RRM_SF"/>
    <property type="match status" value="1"/>
</dbReference>
<feature type="region of interest" description="Disordered" evidence="18">
    <location>
        <begin position="779"/>
        <end position="805"/>
    </location>
</feature>
<dbReference type="GO" id="GO:0003723">
    <property type="term" value="F:RNA binding"/>
    <property type="evidence" value="ECO:0007669"/>
    <property type="project" value="UniProtKB-KW"/>
</dbReference>
<dbReference type="Pfam" id="PF11767">
    <property type="entry name" value="SET_assoc"/>
    <property type="match status" value="1"/>
</dbReference>
<dbReference type="EMBL" id="JAAAUQ010000211">
    <property type="protein sequence ID" value="KAF9152907.1"/>
    <property type="molecule type" value="Genomic_DNA"/>
</dbReference>
<dbReference type="Proteomes" id="UP000748756">
    <property type="component" value="Unassembled WGS sequence"/>
</dbReference>
<gene>
    <name evidence="21" type="primary">SET1</name>
    <name evidence="21" type="ORF">BG015_004490</name>
</gene>
<feature type="compositionally biased region" description="Acidic residues" evidence="18">
    <location>
        <begin position="312"/>
        <end position="321"/>
    </location>
</feature>
<dbReference type="Pfam" id="PF11764">
    <property type="entry name" value="N-SET"/>
    <property type="match status" value="1"/>
</dbReference>
<dbReference type="PANTHER" id="PTHR45814:SF2">
    <property type="entry name" value="HISTONE-LYSINE N-METHYLTRANSFERASE SETD1"/>
    <property type="match status" value="1"/>
</dbReference>
<dbReference type="PANTHER" id="PTHR45814">
    <property type="entry name" value="HISTONE-LYSINE N-METHYLTRANSFERASE SETD1"/>
    <property type="match status" value="1"/>
</dbReference>
<dbReference type="SMART" id="SM01291">
    <property type="entry name" value="N-SET"/>
    <property type="match status" value="1"/>
</dbReference>
<dbReference type="InterPro" id="IPR046341">
    <property type="entry name" value="SET_dom_sf"/>
</dbReference>
<dbReference type="SMART" id="SM00508">
    <property type="entry name" value="PostSET"/>
    <property type="match status" value="1"/>
</dbReference>
<evidence type="ECO:0000256" key="12">
    <source>
        <dbReference type="ARBA" id="ARBA00023163"/>
    </source>
</evidence>
<evidence type="ECO:0000256" key="11">
    <source>
        <dbReference type="ARBA" id="ARBA00023015"/>
    </source>
</evidence>
<evidence type="ECO:0000256" key="5">
    <source>
        <dbReference type="ARBA" id="ARBA00022454"/>
    </source>
</evidence>
<keyword evidence="6 21" id="KW-0489">Methyltransferase</keyword>
<dbReference type="GO" id="GO:0048188">
    <property type="term" value="C:Set1C/COMPASS complex"/>
    <property type="evidence" value="ECO:0007669"/>
    <property type="project" value="InterPro"/>
</dbReference>
<feature type="compositionally biased region" description="Low complexity" evidence="18">
    <location>
        <begin position="68"/>
        <end position="81"/>
    </location>
</feature>